<evidence type="ECO:0000256" key="8">
    <source>
        <dbReference type="SAM" id="Coils"/>
    </source>
</evidence>
<dbReference type="InterPro" id="IPR003423">
    <property type="entry name" value="OMP_efflux"/>
</dbReference>
<dbReference type="Pfam" id="PF02321">
    <property type="entry name" value="OEP"/>
    <property type="match status" value="2"/>
</dbReference>
<keyword evidence="6" id="KW-0472">Membrane</keyword>
<dbReference type="PANTHER" id="PTHR30026:SF22">
    <property type="entry name" value="OUTER MEMBRANE EFFLUX PROTEIN"/>
    <property type="match status" value="1"/>
</dbReference>
<keyword evidence="8" id="KW-0175">Coiled coil</keyword>
<comment type="subcellular location">
    <subcellularLocation>
        <location evidence="1">Cell outer membrane</location>
    </subcellularLocation>
</comment>
<feature type="chain" id="PRO_5047055714" evidence="9">
    <location>
        <begin position="22"/>
        <end position="420"/>
    </location>
</feature>
<gene>
    <name evidence="10" type="ORF">MTR66_19890</name>
</gene>
<organism evidence="10 11">
    <name type="scientific">Novosphingobium beihaiensis</name>
    <dbReference type="NCBI Taxonomy" id="2930389"/>
    <lineage>
        <taxon>Bacteria</taxon>
        <taxon>Pseudomonadati</taxon>
        <taxon>Pseudomonadota</taxon>
        <taxon>Alphaproteobacteria</taxon>
        <taxon>Sphingomonadales</taxon>
        <taxon>Sphingomonadaceae</taxon>
        <taxon>Novosphingobium</taxon>
    </lineage>
</organism>
<evidence type="ECO:0000256" key="2">
    <source>
        <dbReference type="ARBA" id="ARBA00007613"/>
    </source>
</evidence>
<keyword evidence="4" id="KW-1134">Transmembrane beta strand</keyword>
<dbReference type="RefSeq" id="WP_243924245.1">
    <property type="nucleotide sequence ID" value="NZ_JALHLG010000060.1"/>
</dbReference>
<feature type="coiled-coil region" evidence="8">
    <location>
        <begin position="139"/>
        <end position="190"/>
    </location>
</feature>
<evidence type="ECO:0000313" key="10">
    <source>
        <dbReference type="EMBL" id="MCJ2189063.1"/>
    </source>
</evidence>
<dbReference type="PANTHER" id="PTHR30026">
    <property type="entry name" value="OUTER MEMBRANE PROTEIN TOLC"/>
    <property type="match status" value="1"/>
</dbReference>
<keyword evidence="9" id="KW-0732">Signal</keyword>
<keyword evidence="5" id="KW-0812">Transmembrane</keyword>
<proteinExistence type="inferred from homology"/>
<evidence type="ECO:0000256" key="4">
    <source>
        <dbReference type="ARBA" id="ARBA00022452"/>
    </source>
</evidence>
<name>A0ABT0BW11_9SPHN</name>
<keyword evidence="7" id="KW-0998">Cell outer membrane</keyword>
<evidence type="ECO:0000256" key="5">
    <source>
        <dbReference type="ARBA" id="ARBA00022692"/>
    </source>
</evidence>
<evidence type="ECO:0000256" key="6">
    <source>
        <dbReference type="ARBA" id="ARBA00023136"/>
    </source>
</evidence>
<feature type="signal peptide" evidence="9">
    <location>
        <begin position="1"/>
        <end position="21"/>
    </location>
</feature>
<evidence type="ECO:0000313" key="11">
    <source>
        <dbReference type="Proteomes" id="UP001202281"/>
    </source>
</evidence>
<keyword evidence="3" id="KW-0813">Transport</keyword>
<evidence type="ECO:0000256" key="9">
    <source>
        <dbReference type="SAM" id="SignalP"/>
    </source>
</evidence>
<reference evidence="10 11" key="1">
    <citation type="submission" date="2022-04" db="EMBL/GenBank/DDBJ databases">
        <title>Identification of a novel bacterium isolated from mangrove sediments.</title>
        <authorList>
            <person name="Pan X."/>
        </authorList>
    </citation>
    <scope>NUCLEOTIDE SEQUENCE [LARGE SCALE GENOMIC DNA]</scope>
    <source>
        <strain evidence="10 11">B2638</strain>
    </source>
</reference>
<keyword evidence="11" id="KW-1185">Reference proteome</keyword>
<dbReference type="NCBIfam" id="TIGR01844">
    <property type="entry name" value="type_I_sec_TolC"/>
    <property type="match status" value="1"/>
</dbReference>
<dbReference type="InterPro" id="IPR051906">
    <property type="entry name" value="TolC-like"/>
</dbReference>
<dbReference type="Proteomes" id="UP001202281">
    <property type="component" value="Unassembled WGS sequence"/>
</dbReference>
<evidence type="ECO:0000256" key="3">
    <source>
        <dbReference type="ARBA" id="ARBA00022448"/>
    </source>
</evidence>
<evidence type="ECO:0000256" key="7">
    <source>
        <dbReference type="ARBA" id="ARBA00023237"/>
    </source>
</evidence>
<comment type="similarity">
    <text evidence="2">Belongs to the outer membrane factor (OMF) (TC 1.B.17) family.</text>
</comment>
<protein>
    <submittedName>
        <fullName evidence="10">TolC family outer membrane protein</fullName>
    </submittedName>
</protein>
<evidence type="ECO:0000256" key="1">
    <source>
        <dbReference type="ARBA" id="ARBA00004442"/>
    </source>
</evidence>
<comment type="caution">
    <text evidence="10">The sequence shown here is derived from an EMBL/GenBank/DDBJ whole genome shotgun (WGS) entry which is preliminary data.</text>
</comment>
<dbReference type="Gene3D" id="1.20.1600.10">
    <property type="entry name" value="Outer membrane efflux proteins (OEP)"/>
    <property type="match status" value="1"/>
</dbReference>
<dbReference type="EMBL" id="JALHLG010000060">
    <property type="protein sequence ID" value="MCJ2189063.1"/>
    <property type="molecule type" value="Genomic_DNA"/>
</dbReference>
<sequence length="420" mass="44320">MNRARVLGAMGLMLCATPAPAETLRNAVEAALASNPSLAAAAARQDALSETPEQAQAEGRLQASADAAGGYNKFDYGKGGAASVAANLPVWTGGRVSYAVKAARDDVAAGQESLRDTRARLILQVVSIYAELLFDQQSVAITRTDIDLLKQQVAEARARFKLGKDTMADVSQLETQLASARATLAEAETTLRTSSADYRSIVGHDPGQMIAASNLAQLPATQEAARAWALDGNPRYLRSIRAADAANARVHKAHAAGAPTVSLLGNYSYGLRTDNIGGNGYVHDANLGLSLHIPILTGGLIASQARQASAQFRAARFDTDTAAREAVRAADVAWASLRGARSRTAANQERVQAADLALRAVRAEYGFDLRSTLDVLLADENLRSAQLALARSKSDELVAQASLLRATGNLELEVFSLASR</sequence>
<dbReference type="SUPFAM" id="SSF56954">
    <property type="entry name" value="Outer membrane efflux proteins (OEP)"/>
    <property type="match status" value="1"/>
</dbReference>
<accession>A0ABT0BW11</accession>
<dbReference type="InterPro" id="IPR010130">
    <property type="entry name" value="T1SS_OMP_TolC"/>
</dbReference>